<accession>A0AA39RSN6</accession>
<dbReference type="Pfam" id="PF13365">
    <property type="entry name" value="Trypsin_2"/>
    <property type="match status" value="1"/>
</dbReference>
<keyword evidence="3" id="KW-0645">Protease</keyword>
<dbReference type="Gene3D" id="2.40.10.10">
    <property type="entry name" value="Trypsin-like serine proteases"/>
    <property type="match status" value="2"/>
</dbReference>
<proteinExistence type="inferred from homology"/>
<keyword evidence="8" id="KW-1185">Reference proteome</keyword>
<dbReference type="Proteomes" id="UP001168877">
    <property type="component" value="Unassembled WGS sequence"/>
</dbReference>
<evidence type="ECO:0000256" key="3">
    <source>
        <dbReference type="ARBA" id="ARBA00022670"/>
    </source>
</evidence>
<dbReference type="EMBL" id="JAUESC010000385">
    <property type="protein sequence ID" value="KAK0579365.1"/>
    <property type="molecule type" value="Genomic_DNA"/>
</dbReference>
<dbReference type="AlphaFoldDB" id="A0AA39RSN6"/>
<dbReference type="GO" id="GO:0006508">
    <property type="term" value="P:proteolysis"/>
    <property type="evidence" value="ECO:0007669"/>
    <property type="project" value="UniProtKB-KW"/>
</dbReference>
<evidence type="ECO:0000256" key="2">
    <source>
        <dbReference type="ARBA" id="ARBA00022614"/>
    </source>
</evidence>
<reference evidence="7" key="1">
    <citation type="journal article" date="2022" name="Plant J.">
        <title>Strategies of tolerance reflected in two North American maple genomes.</title>
        <authorList>
            <person name="McEvoy S.L."/>
            <person name="Sezen U.U."/>
            <person name="Trouern-Trend A."/>
            <person name="McMahon S.M."/>
            <person name="Schaberg P.G."/>
            <person name="Yang J."/>
            <person name="Wegrzyn J.L."/>
            <person name="Swenson N.G."/>
        </authorList>
    </citation>
    <scope>NUCLEOTIDE SEQUENCE</scope>
    <source>
        <strain evidence="7">NS2018</strain>
    </source>
</reference>
<name>A0AA39RSN6_ACESA</name>
<feature type="domain" description="C-JID" evidence="6">
    <location>
        <begin position="82"/>
        <end position="178"/>
    </location>
</feature>
<sequence>MKPIVLGTSHELHVGQSCFAIGNSYGFEDTLTTGQNALKCLVDHAVQKIQSTSIVKRRPAALYTELDEESDNKMPKVFICYPGNEVPEWFTFRSTGSFVIVKHLPQGWFSDNLVGLAICAVVAFQDHYDDGRGLVLVCKCEFESEDGCRHVARGYFAGWGNDKYGIHYVGSDHVFLGYDFVLYPANFGEYYYTNEFSVQFYIEDNYSEREEPWSFLQLLYSPLLNFYYPNSTSAIALPEDELQQEEDRLVHLFQETSPSVVSIQDLELANNRKSTSNEVLPIDDENAKVEGKGSGFIWDKFGHIVTNYHVVAKLATDKSGSQRCKVLLVDAKGNSFFKEGKIVGYDPDYDLAVLKVDAEGYELKPIVLGTSHDLRVGQSCFAIGNPYGFEDTLTTGVVSGLGREIPSPNGRAIRGAIQTDAAINAGNSGGPLINSYGHVIGVNTATFTRKGTGVSSGVNFAIPIDTVVKNVPYLIVYGTPYSDRY</sequence>
<dbReference type="InterPro" id="IPR001940">
    <property type="entry name" value="Peptidase_S1C"/>
</dbReference>
<protein>
    <recommendedName>
        <fullName evidence="6">C-JID domain-containing protein</fullName>
    </recommendedName>
</protein>
<dbReference type="PANTHER" id="PTHR43343:SF6">
    <property type="entry name" value="PROTEASE DO-LIKE 5, CHLOROPLASTIC ISOFORM X1"/>
    <property type="match status" value="1"/>
</dbReference>
<evidence type="ECO:0000256" key="4">
    <source>
        <dbReference type="ARBA" id="ARBA00022737"/>
    </source>
</evidence>
<evidence type="ECO:0000256" key="5">
    <source>
        <dbReference type="ARBA" id="ARBA00022801"/>
    </source>
</evidence>
<keyword evidence="2" id="KW-0433">Leucine-rich repeat</keyword>
<keyword evidence="5" id="KW-0378">Hydrolase</keyword>
<dbReference type="PANTHER" id="PTHR43343">
    <property type="entry name" value="PEPTIDASE S12"/>
    <property type="match status" value="1"/>
</dbReference>
<evidence type="ECO:0000256" key="1">
    <source>
        <dbReference type="ARBA" id="ARBA00010541"/>
    </source>
</evidence>
<dbReference type="InterPro" id="IPR043504">
    <property type="entry name" value="Peptidase_S1_PA_chymotrypsin"/>
</dbReference>
<evidence type="ECO:0000313" key="7">
    <source>
        <dbReference type="EMBL" id="KAK0579365.1"/>
    </source>
</evidence>
<organism evidence="7 8">
    <name type="scientific">Acer saccharum</name>
    <name type="common">Sugar maple</name>
    <dbReference type="NCBI Taxonomy" id="4024"/>
    <lineage>
        <taxon>Eukaryota</taxon>
        <taxon>Viridiplantae</taxon>
        <taxon>Streptophyta</taxon>
        <taxon>Embryophyta</taxon>
        <taxon>Tracheophyta</taxon>
        <taxon>Spermatophyta</taxon>
        <taxon>Magnoliopsida</taxon>
        <taxon>eudicotyledons</taxon>
        <taxon>Gunneridae</taxon>
        <taxon>Pentapetalae</taxon>
        <taxon>rosids</taxon>
        <taxon>malvids</taxon>
        <taxon>Sapindales</taxon>
        <taxon>Sapindaceae</taxon>
        <taxon>Hippocastanoideae</taxon>
        <taxon>Acereae</taxon>
        <taxon>Acer</taxon>
    </lineage>
</organism>
<dbReference type="PRINTS" id="PR00834">
    <property type="entry name" value="PROTEASES2C"/>
</dbReference>
<dbReference type="SUPFAM" id="SSF50494">
    <property type="entry name" value="Trypsin-like serine proteases"/>
    <property type="match status" value="1"/>
</dbReference>
<evidence type="ECO:0000259" key="6">
    <source>
        <dbReference type="Pfam" id="PF20160"/>
    </source>
</evidence>
<evidence type="ECO:0000313" key="8">
    <source>
        <dbReference type="Proteomes" id="UP001168877"/>
    </source>
</evidence>
<dbReference type="InterPro" id="IPR045344">
    <property type="entry name" value="C-JID"/>
</dbReference>
<dbReference type="GO" id="GO:0004252">
    <property type="term" value="F:serine-type endopeptidase activity"/>
    <property type="evidence" value="ECO:0007669"/>
    <property type="project" value="InterPro"/>
</dbReference>
<comment type="similarity">
    <text evidence="1">Belongs to the peptidase S1C family.</text>
</comment>
<gene>
    <name evidence="7" type="ORF">LWI29_025218</name>
</gene>
<dbReference type="InterPro" id="IPR051201">
    <property type="entry name" value="Chloro_Bact_Ser_Proteases"/>
</dbReference>
<dbReference type="Pfam" id="PF20160">
    <property type="entry name" value="C-JID"/>
    <property type="match status" value="1"/>
</dbReference>
<dbReference type="InterPro" id="IPR009003">
    <property type="entry name" value="Peptidase_S1_PA"/>
</dbReference>
<comment type="caution">
    <text evidence="7">The sequence shown here is derived from an EMBL/GenBank/DDBJ whole genome shotgun (WGS) entry which is preliminary data.</text>
</comment>
<reference evidence="7" key="2">
    <citation type="submission" date="2023-06" db="EMBL/GenBank/DDBJ databases">
        <authorList>
            <person name="Swenson N.G."/>
            <person name="Wegrzyn J.L."/>
            <person name="Mcevoy S.L."/>
        </authorList>
    </citation>
    <scope>NUCLEOTIDE SEQUENCE</scope>
    <source>
        <strain evidence="7">NS2018</strain>
        <tissue evidence="7">Leaf</tissue>
    </source>
</reference>
<keyword evidence="4" id="KW-0677">Repeat</keyword>